<evidence type="ECO:0000313" key="2">
    <source>
        <dbReference type="EMBL" id="TQM02035.1"/>
    </source>
</evidence>
<dbReference type="SUPFAM" id="SSF53850">
    <property type="entry name" value="Periplasmic binding protein-like II"/>
    <property type="match status" value="1"/>
</dbReference>
<reference evidence="2 3" key="1">
    <citation type="submission" date="2019-06" db="EMBL/GenBank/DDBJ databases">
        <title>Sequencing the genomes of 1000 actinobacteria strains.</title>
        <authorList>
            <person name="Klenk H.-P."/>
        </authorList>
    </citation>
    <scope>NUCLEOTIDE SEQUENCE [LARGE SCALE GENOMIC DNA]</scope>
    <source>
        <strain evidence="2 3">DSM 45301</strain>
    </source>
</reference>
<dbReference type="EMBL" id="VFPA01000007">
    <property type="protein sequence ID" value="TQM02035.1"/>
    <property type="molecule type" value="Genomic_DNA"/>
</dbReference>
<organism evidence="2 3">
    <name type="scientific">Pseudonocardia kunmingensis</name>
    <dbReference type="NCBI Taxonomy" id="630975"/>
    <lineage>
        <taxon>Bacteria</taxon>
        <taxon>Bacillati</taxon>
        <taxon>Actinomycetota</taxon>
        <taxon>Actinomycetes</taxon>
        <taxon>Pseudonocardiales</taxon>
        <taxon>Pseudonocardiaceae</taxon>
        <taxon>Pseudonocardia</taxon>
    </lineage>
</organism>
<keyword evidence="1" id="KW-0732">Signal</keyword>
<gene>
    <name evidence="2" type="ORF">FB558_7893</name>
</gene>
<dbReference type="RefSeq" id="WP_142063477.1">
    <property type="nucleotide sequence ID" value="NZ_VFPA01000007.1"/>
</dbReference>
<dbReference type="InterPro" id="IPR006059">
    <property type="entry name" value="SBP"/>
</dbReference>
<feature type="signal peptide" evidence="1">
    <location>
        <begin position="1"/>
        <end position="26"/>
    </location>
</feature>
<dbReference type="PROSITE" id="PS51257">
    <property type="entry name" value="PROKAR_LIPOPROTEIN"/>
    <property type="match status" value="1"/>
</dbReference>
<evidence type="ECO:0000256" key="1">
    <source>
        <dbReference type="SAM" id="SignalP"/>
    </source>
</evidence>
<dbReference type="Proteomes" id="UP000315677">
    <property type="component" value="Unassembled WGS sequence"/>
</dbReference>
<protein>
    <submittedName>
        <fullName evidence="2">Carbohydrate ABC transporter substrate-binding protein (CUT1 family)</fullName>
    </submittedName>
</protein>
<dbReference type="Pfam" id="PF01547">
    <property type="entry name" value="SBP_bac_1"/>
    <property type="match status" value="1"/>
</dbReference>
<name>A0A543CY79_9PSEU</name>
<dbReference type="PANTHER" id="PTHR43649:SF12">
    <property type="entry name" value="DIACETYLCHITOBIOSE BINDING PROTEIN DASA"/>
    <property type="match status" value="1"/>
</dbReference>
<evidence type="ECO:0000313" key="3">
    <source>
        <dbReference type="Proteomes" id="UP000315677"/>
    </source>
</evidence>
<dbReference type="Gene3D" id="3.40.190.10">
    <property type="entry name" value="Periplasmic binding protein-like II"/>
    <property type="match status" value="2"/>
</dbReference>
<dbReference type="InterPro" id="IPR050490">
    <property type="entry name" value="Bact_solute-bd_prot1"/>
</dbReference>
<proteinExistence type="predicted"/>
<feature type="chain" id="PRO_5038731537" evidence="1">
    <location>
        <begin position="27"/>
        <end position="456"/>
    </location>
</feature>
<dbReference type="AlphaFoldDB" id="A0A543CY79"/>
<sequence length="456" mass="48090">MASRPSRIRRAPAVVAALLGALLATACTPGSENAAAPPTTDRAVQTDIAALGPVTLTVWDQEVRGGQNEQMERLNAAFQERYPNITIERESRSFDDLATTLRLAITSNDAPDVVQANNGRADMGAFVAAGQLLPLQPWAQVYGWDQRYPESVRQYVSYTPDGKVFGEGEMYGLPQVGEVVGVYYNPAELQRLGIAVPTTWEDFEAALATAKAAGTTPVQLGNVEGWPALHVFGTVQDQLVPAEQVTDLAFGRAGASWTTPENTQAAQKVAEWARAGYFPEGVNGIDDNQAWQAFSRGESPFLIGGTWYAPDLEAAMGQNVRFMPPPPPAGRPVSATGGTGLPFSITSGSDAPDAAAAYLDFITNADAMAVLTETGNLPVADTAAQTPPAGLSADVFAAFAQVAENGELLPYLDYATPTMGDTMGAALQDLIAGEQPPEAFLSTVEADYAAFVDANG</sequence>
<accession>A0A543CY79</accession>
<dbReference type="OrthoDB" id="7937990at2"/>
<dbReference type="PANTHER" id="PTHR43649">
    <property type="entry name" value="ARABINOSE-BINDING PROTEIN-RELATED"/>
    <property type="match status" value="1"/>
</dbReference>
<comment type="caution">
    <text evidence="2">The sequence shown here is derived from an EMBL/GenBank/DDBJ whole genome shotgun (WGS) entry which is preliminary data.</text>
</comment>
<keyword evidence="3" id="KW-1185">Reference proteome</keyword>